<dbReference type="EMBL" id="RBKT01000001">
    <property type="protein sequence ID" value="RKR88307.1"/>
    <property type="molecule type" value="Genomic_DNA"/>
</dbReference>
<dbReference type="Proteomes" id="UP000277671">
    <property type="component" value="Unassembled WGS sequence"/>
</dbReference>
<evidence type="ECO:0000313" key="1">
    <source>
        <dbReference type="EMBL" id="RKR88307.1"/>
    </source>
</evidence>
<comment type="caution">
    <text evidence="1">The sequence shown here is derived from an EMBL/GenBank/DDBJ whole genome shotgun (WGS) entry which is preliminary data.</text>
</comment>
<gene>
    <name evidence="1" type="ORF">BDK92_2618</name>
</gene>
<dbReference type="AlphaFoldDB" id="A0A495JHD8"/>
<keyword evidence="2" id="KW-1185">Reference proteome</keyword>
<reference evidence="1 2" key="1">
    <citation type="submission" date="2018-10" db="EMBL/GenBank/DDBJ databases">
        <title>Sequencing the genomes of 1000 actinobacteria strains.</title>
        <authorList>
            <person name="Klenk H.-P."/>
        </authorList>
    </citation>
    <scope>NUCLEOTIDE SEQUENCE [LARGE SCALE GENOMIC DNA]</scope>
    <source>
        <strain evidence="1 2">DSM 45175</strain>
    </source>
</reference>
<name>A0A495JHD8_9ACTN</name>
<evidence type="ECO:0000313" key="2">
    <source>
        <dbReference type="Proteomes" id="UP000277671"/>
    </source>
</evidence>
<proteinExistence type="predicted"/>
<protein>
    <recommendedName>
        <fullName evidence="3">DUF932 domain-containing protein</fullName>
    </recommendedName>
</protein>
<sequence>MSPMITVPANRNVELDQLRRMLADQSTRVVDVKAGAGRMRAVGGNLVLDGTEPQLGPDGVTMTAGTYTPNDVANTGLADKLGIPVAYLRRLAAEHPDLWDDNVNGWLERDHRTFLVRCLRGNTGGGVARAVLSDRYARIDNLDVLFAALDGIRQAGVHVRFAGCDLTDRRMYLRVYSPQVQVAAPRLLSRYRSPFDGRAGADLPIVSAGFLIRNSETGCGAFSISPWVRFEVCRNGMTLRRDALRRAHIGSRMTADDGVVAASEATTRKTLELITSRTTDAVTAFLDADYIAQALRELEAAAGTPITDPNTTLKVVGQQLRYTEEQQQAILAHFIAGADLSAGGVMHAVTSVAQTLTDADAAHELESTAIQALHLAAA</sequence>
<evidence type="ECO:0008006" key="3">
    <source>
        <dbReference type="Google" id="ProtNLM"/>
    </source>
</evidence>
<organism evidence="1 2">
    <name type="scientific">Micromonospora pisi</name>
    <dbReference type="NCBI Taxonomy" id="589240"/>
    <lineage>
        <taxon>Bacteria</taxon>
        <taxon>Bacillati</taxon>
        <taxon>Actinomycetota</taxon>
        <taxon>Actinomycetes</taxon>
        <taxon>Micromonosporales</taxon>
        <taxon>Micromonosporaceae</taxon>
        <taxon>Micromonospora</taxon>
    </lineage>
</organism>
<accession>A0A495JHD8</accession>